<gene>
    <name evidence="2" type="ORF">EGYM00163_LOCUS47977</name>
    <name evidence="3" type="ORF">EGYM00163_LOCUS47980</name>
</gene>
<name>A0A6T2K202_9EUGL</name>
<protein>
    <submittedName>
        <fullName evidence="2">Uncharacterized protein</fullName>
    </submittedName>
</protein>
<proteinExistence type="predicted"/>
<evidence type="ECO:0000313" key="3">
    <source>
        <dbReference type="EMBL" id="CAE0836616.1"/>
    </source>
</evidence>
<organism evidence="2">
    <name type="scientific">Eutreptiella gymnastica</name>
    <dbReference type="NCBI Taxonomy" id="73025"/>
    <lineage>
        <taxon>Eukaryota</taxon>
        <taxon>Discoba</taxon>
        <taxon>Euglenozoa</taxon>
        <taxon>Euglenida</taxon>
        <taxon>Spirocuta</taxon>
        <taxon>Euglenophyceae</taxon>
        <taxon>Eutreptiales</taxon>
        <taxon>Eutreptiaceae</taxon>
        <taxon>Eutreptiella</taxon>
    </lineage>
</organism>
<feature type="compositionally biased region" description="Polar residues" evidence="1">
    <location>
        <begin position="100"/>
        <end position="118"/>
    </location>
</feature>
<feature type="region of interest" description="Disordered" evidence="1">
    <location>
        <begin position="83"/>
        <end position="118"/>
    </location>
</feature>
<sequence length="203" mass="22634">MQAGGPMQRGHLNGSYIMPELCEVGYSATLARAQGHNFKGWGKVLAVEGSECTIKWQTEKKASSHSITDVFLTAFHSIPSSDSASEAPLYPDSDHEATGPKTSLRSAAQVNTQPGTSQSREALYINKKRFEVPVGYTGNLCNDQRRCDELWKVIVDDRRKSSEIRLSPANQARAEAFEKLTGQKFSREQRVFLRVCGQYMEEE</sequence>
<evidence type="ECO:0000313" key="2">
    <source>
        <dbReference type="EMBL" id="CAE0836613.1"/>
    </source>
</evidence>
<accession>A0A6T2K202</accession>
<dbReference type="EMBL" id="HBJA01139345">
    <property type="protein sequence ID" value="CAE0836613.1"/>
    <property type="molecule type" value="Transcribed_RNA"/>
</dbReference>
<dbReference type="AlphaFoldDB" id="A0A6T2K202"/>
<reference evidence="2" key="1">
    <citation type="submission" date="2021-01" db="EMBL/GenBank/DDBJ databases">
        <authorList>
            <person name="Corre E."/>
            <person name="Pelletier E."/>
            <person name="Niang G."/>
            <person name="Scheremetjew M."/>
            <person name="Finn R."/>
            <person name="Kale V."/>
            <person name="Holt S."/>
            <person name="Cochrane G."/>
            <person name="Meng A."/>
            <person name="Brown T."/>
            <person name="Cohen L."/>
        </authorList>
    </citation>
    <scope>NUCLEOTIDE SEQUENCE</scope>
    <source>
        <strain evidence="2">CCMP1594</strain>
    </source>
</reference>
<evidence type="ECO:0000256" key="1">
    <source>
        <dbReference type="SAM" id="MobiDB-lite"/>
    </source>
</evidence>
<dbReference type="EMBL" id="HBJA01139350">
    <property type="protein sequence ID" value="CAE0836616.1"/>
    <property type="molecule type" value="Transcribed_RNA"/>
</dbReference>